<keyword evidence="3" id="KW-0804">Transcription</keyword>
<evidence type="ECO:0000313" key="8">
    <source>
        <dbReference type="EMBL" id="PTE23458.1"/>
    </source>
</evidence>
<dbReference type="PROSITE" id="PS50110">
    <property type="entry name" value="RESPONSE_REGULATORY"/>
    <property type="match status" value="1"/>
</dbReference>
<dbReference type="OrthoDB" id="9784252at2"/>
<protein>
    <recommendedName>
        <fullName evidence="10">DNA-binding response regulator</fullName>
    </recommendedName>
</protein>
<dbReference type="EMBL" id="PZKG01000004">
    <property type="protein sequence ID" value="PTE23458.1"/>
    <property type="molecule type" value="Genomic_DNA"/>
</dbReference>
<feature type="DNA-binding region" description="OmpR/PhoB-type" evidence="5">
    <location>
        <begin position="176"/>
        <end position="277"/>
    </location>
</feature>
<dbReference type="InterPro" id="IPR001789">
    <property type="entry name" value="Sig_transdc_resp-reg_receiver"/>
</dbReference>
<dbReference type="Pfam" id="PF00486">
    <property type="entry name" value="Trans_reg_C"/>
    <property type="match status" value="1"/>
</dbReference>
<dbReference type="PROSITE" id="PS51755">
    <property type="entry name" value="OMPR_PHOB"/>
    <property type="match status" value="1"/>
</dbReference>
<organism evidence="8 9">
    <name type="scientific">Cereibacter changlensis JA139</name>
    <dbReference type="NCBI Taxonomy" id="1188249"/>
    <lineage>
        <taxon>Bacteria</taxon>
        <taxon>Pseudomonadati</taxon>
        <taxon>Pseudomonadota</taxon>
        <taxon>Alphaproteobacteria</taxon>
        <taxon>Rhodobacterales</taxon>
        <taxon>Paracoccaceae</taxon>
        <taxon>Cereibacter</taxon>
    </lineage>
</organism>
<evidence type="ECO:0000259" key="6">
    <source>
        <dbReference type="PROSITE" id="PS50110"/>
    </source>
</evidence>
<keyword evidence="9" id="KW-1185">Reference proteome</keyword>
<dbReference type="InterPro" id="IPR036388">
    <property type="entry name" value="WH-like_DNA-bd_sf"/>
</dbReference>
<dbReference type="InterPro" id="IPR039420">
    <property type="entry name" value="WalR-like"/>
</dbReference>
<keyword evidence="2 5" id="KW-0238">DNA-binding</keyword>
<dbReference type="GO" id="GO:0000156">
    <property type="term" value="F:phosphorelay response regulator activity"/>
    <property type="evidence" value="ECO:0007669"/>
    <property type="project" value="TreeGrafter"/>
</dbReference>
<dbReference type="SMART" id="SM00862">
    <property type="entry name" value="Trans_reg_C"/>
    <property type="match status" value="1"/>
</dbReference>
<comment type="caution">
    <text evidence="8">The sequence shown here is derived from an EMBL/GenBank/DDBJ whole genome shotgun (WGS) entry which is preliminary data.</text>
</comment>
<proteinExistence type="predicted"/>
<dbReference type="CDD" id="cd00383">
    <property type="entry name" value="trans_reg_C"/>
    <property type="match status" value="1"/>
</dbReference>
<dbReference type="Gene3D" id="1.10.10.10">
    <property type="entry name" value="Winged helix-like DNA-binding domain superfamily/Winged helix DNA-binding domain"/>
    <property type="match status" value="1"/>
</dbReference>
<evidence type="ECO:0000256" key="4">
    <source>
        <dbReference type="PROSITE-ProRule" id="PRU00169"/>
    </source>
</evidence>
<evidence type="ECO:0000256" key="5">
    <source>
        <dbReference type="PROSITE-ProRule" id="PRU01091"/>
    </source>
</evidence>
<dbReference type="Pfam" id="PF00072">
    <property type="entry name" value="Response_reg"/>
    <property type="match status" value="1"/>
</dbReference>
<dbReference type="Gene3D" id="3.40.50.2300">
    <property type="match status" value="1"/>
</dbReference>
<dbReference type="InterPro" id="IPR011006">
    <property type="entry name" value="CheY-like_superfamily"/>
</dbReference>
<dbReference type="SUPFAM" id="SSF46894">
    <property type="entry name" value="C-terminal effector domain of the bipartite response regulators"/>
    <property type="match status" value="1"/>
</dbReference>
<evidence type="ECO:0000313" key="9">
    <source>
        <dbReference type="Proteomes" id="UP000241010"/>
    </source>
</evidence>
<dbReference type="AlphaFoldDB" id="A0A2T4JZX9"/>
<feature type="modified residue" description="4-aspartylphosphate" evidence="4">
    <location>
        <position position="60"/>
    </location>
</feature>
<feature type="domain" description="Response regulatory" evidence="6">
    <location>
        <begin position="11"/>
        <end position="124"/>
    </location>
</feature>
<dbReference type="SUPFAM" id="SSF52172">
    <property type="entry name" value="CheY-like"/>
    <property type="match status" value="1"/>
</dbReference>
<dbReference type="GO" id="GO:0005829">
    <property type="term" value="C:cytosol"/>
    <property type="evidence" value="ECO:0007669"/>
    <property type="project" value="TreeGrafter"/>
</dbReference>
<dbReference type="InterPro" id="IPR001867">
    <property type="entry name" value="OmpR/PhoB-type_DNA-bd"/>
</dbReference>
<dbReference type="PANTHER" id="PTHR48111:SF67">
    <property type="entry name" value="TRANSCRIPTIONAL REGULATORY PROTEIN TCTD"/>
    <property type="match status" value="1"/>
</dbReference>
<feature type="domain" description="OmpR/PhoB-type" evidence="7">
    <location>
        <begin position="176"/>
        <end position="277"/>
    </location>
</feature>
<evidence type="ECO:0000256" key="3">
    <source>
        <dbReference type="ARBA" id="ARBA00023163"/>
    </source>
</evidence>
<dbReference type="GO" id="GO:0006355">
    <property type="term" value="P:regulation of DNA-templated transcription"/>
    <property type="evidence" value="ECO:0007669"/>
    <property type="project" value="InterPro"/>
</dbReference>
<dbReference type="GO" id="GO:0000976">
    <property type="term" value="F:transcription cis-regulatory region binding"/>
    <property type="evidence" value="ECO:0007669"/>
    <property type="project" value="TreeGrafter"/>
</dbReference>
<evidence type="ECO:0008006" key="10">
    <source>
        <dbReference type="Google" id="ProtNLM"/>
    </source>
</evidence>
<dbReference type="SMART" id="SM00448">
    <property type="entry name" value="REC"/>
    <property type="match status" value="1"/>
</dbReference>
<keyword evidence="1" id="KW-0805">Transcription regulation</keyword>
<dbReference type="CDD" id="cd17574">
    <property type="entry name" value="REC_OmpR"/>
    <property type="match status" value="1"/>
</dbReference>
<reference evidence="8 9" key="1">
    <citation type="submission" date="2018-03" db="EMBL/GenBank/DDBJ databases">
        <title>Cereibacter changlensis.</title>
        <authorList>
            <person name="Meyer T.E."/>
            <person name="Miller S."/>
            <person name="Lodha T."/>
            <person name="Gandham S."/>
            <person name="Chintalapati S."/>
            <person name="Chintalapati V.R."/>
        </authorList>
    </citation>
    <scope>NUCLEOTIDE SEQUENCE [LARGE SCALE GENOMIC DNA]</scope>
    <source>
        <strain evidence="8 9">JA139</strain>
    </source>
</reference>
<sequence>MQRSNRAQRQRLILVEDDVDLRQGLADYLRLCNFTVEAVGSGSEFHAALRKASYDVAILDINLPDVSGFELAQSVSSRGGTGVILLTARNSKQDRVRAYQDGADIYLSKPVDSEELALAAWNLGLRVRRERQSRLGNAVLVGGPEGAIAGIALDAASVVSASADEGTTGANGGAEGEMASPGNSTWTLDRIRQVLDCPNGVVLPVSGKEAIILETLALNEGTRLSRTDMLKAYGTNEDGTDSRKLDVALGRLRAKARDAGVELPIQIVRGAGIRLLETIKLV</sequence>
<dbReference type="GO" id="GO:0032993">
    <property type="term" value="C:protein-DNA complex"/>
    <property type="evidence" value="ECO:0007669"/>
    <property type="project" value="TreeGrafter"/>
</dbReference>
<gene>
    <name evidence="8" type="ORF">C5F48_01725</name>
</gene>
<dbReference type="InterPro" id="IPR016032">
    <property type="entry name" value="Sig_transdc_resp-reg_C-effctor"/>
</dbReference>
<dbReference type="PANTHER" id="PTHR48111">
    <property type="entry name" value="REGULATOR OF RPOS"/>
    <property type="match status" value="1"/>
</dbReference>
<name>A0A2T4JZX9_9RHOB</name>
<dbReference type="RefSeq" id="WP_107662182.1">
    <property type="nucleotide sequence ID" value="NZ_PZKG01000004.1"/>
</dbReference>
<accession>A0A2T4JZX9</accession>
<evidence type="ECO:0000256" key="1">
    <source>
        <dbReference type="ARBA" id="ARBA00023015"/>
    </source>
</evidence>
<dbReference type="Proteomes" id="UP000241010">
    <property type="component" value="Unassembled WGS sequence"/>
</dbReference>
<evidence type="ECO:0000256" key="2">
    <source>
        <dbReference type="ARBA" id="ARBA00023125"/>
    </source>
</evidence>
<keyword evidence="4" id="KW-0597">Phosphoprotein</keyword>
<evidence type="ECO:0000259" key="7">
    <source>
        <dbReference type="PROSITE" id="PS51755"/>
    </source>
</evidence>